<feature type="domain" description="DUF7572" evidence="1">
    <location>
        <begin position="1"/>
        <end position="94"/>
    </location>
</feature>
<name>A0A1X0A637_9MYCO</name>
<comment type="caution">
    <text evidence="2">The sequence shown here is derived from an EMBL/GenBank/DDBJ whole genome shotgun (WGS) entry which is preliminary data.</text>
</comment>
<dbReference type="Pfam" id="PF24457">
    <property type="entry name" value="DUF7572"/>
    <property type="match status" value="1"/>
</dbReference>
<sequence>MSPWGDGVVHYRTSDGRDLAVSVDAGVNALTTALINETLEAQGIPALDSGVHKVVVEPTVIIECGPNGEAITLDRWREYPPGTSHEDALRWAGFGIA</sequence>
<reference evidence="2 3" key="1">
    <citation type="submission" date="2017-02" db="EMBL/GenBank/DDBJ databases">
        <title>The new phylogeny of genus Mycobacterium.</title>
        <authorList>
            <person name="Tortoli E."/>
            <person name="Trovato A."/>
            <person name="Cirillo D.M."/>
        </authorList>
    </citation>
    <scope>NUCLEOTIDE SEQUENCE [LARGE SCALE GENOMIC DNA]</scope>
    <source>
        <strain evidence="2 3">RW6</strain>
    </source>
</reference>
<dbReference type="InterPro" id="IPR055994">
    <property type="entry name" value="DUF7572"/>
</dbReference>
<proteinExistence type="predicted"/>
<dbReference type="STRING" id="1927124.BST13_33065"/>
<gene>
    <name evidence="2" type="ORF">BST13_33065</name>
</gene>
<protein>
    <recommendedName>
        <fullName evidence="1">DUF7572 domain-containing protein</fullName>
    </recommendedName>
</protein>
<organism evidence="2 3">
    <name type="scientific">Mycobacterium aquaticum</name>
    <dbReference type="NCBI Taxonomy" id="1927124"/>
    <lineage>
        <taxon>Bacteria</taxon>
        <taxon>Bacillati</taxon>
        <taxon>Actinomycetota</taxon>
        <taxon>Actinomycetes</taxon>
        <taxon>Mycobacteriales</taxon>
        <taxon>Mycobacteriaceae</taxon>
        <taxon>Mycobacterium</taxon>
    </lineage>
</organism>
<evidence type="ECO:0000259" key="1">
    <source>
        <dbReference type="Pfam" id="PF24457"/>
    </source>
</evidence>
<keyword evidence="3" id="KW-1185">Reference proteome</keyword>
<dbReference type="Proteomes" id="UP000192448">
    <property type="component" value="Unassembled WGS sequence"/>
</dbReference>
<accession>A0A1X0A637</accession>
<dbReference type="AlphaFoldDB" id="A0A1X0A637"/>
<evidence type="ECO:0000313" key="2">
    <source>
        <dbReference type="EMBL" id="ORA25156.1"/>
    </source>
</evidence>
<dbReference type="EMBL" id="MVHF01000054">
    <property type="protein sequence ID" value="ORA25156.1"/>
    <property type="molecule type" value="Genomic_DNA"/>
</dbReference>
<evidence type="ECO:0000313" key="3">
    <source>
        <dbReference type="Proteomes" id="UP000192448"/>
    </source>
</evidence>